<dbReference type="InterPro" id="IPR017438">
    <property type="entry name" value="ATP-NAD_kinase_N"/>
</dbReference>
<dbReference type="Gene3D" id="2.60.200.40">
    <property type="match status" value="1"/>
</dbReference>
<feature type="domain" description="DAGKc" evidence="1">
    <location>
        <begin position="9"/>
        <end position="143"/>
    </location>
</feature>
<accession>A0A919ARH5</accession>
<dbReference type="Gene3D" id="3.40.50.10330">
    <property type="entry name" value="Probable inorganic polyphosphate/atp-NAD kinase, domain 1"/>
    <property type="match status" value="1"/>
</dbReference>
<evidence type="ECO:0000313" key="2">
    <source>
        <dbReference type="EMBL" id="GHF20546.1"/>
    </source>
</evidence>
<dbReference type="PANTHER" id="PTHR12358">
    <property type="entry name" value="SPHINGOSINE KINASE"/>
    <property type="match status" value="1"/>
</dbReference>
<dbReference type="RefSeq" id="WP_191251269.1">
    <property type="nucleotide sequence ID" value="NZ_BNCI01000001.1"/>
</dbReference>
<evidence type="ECO:0000313" key="3">
    <source>
        <dbReference type="Proteomes" id="UP000630923"/>
    </source>
</evidence>
<dbReference type="PANTHER" id="PTHR12358:SF106">
    <property type="entry name" value="LIPID KINASE YEGS"/>
    <property type="match status" value="1"/>
</dbReference>
<sequence>MTSDTAHSKQDRAFTLIRNPVAGWSKDKFTLQVADHLRSSGANVHTELTERPGHATDIAREIATQNPDRIIIAAGGDGTIREVAEGVFETISTMGIIPAGNANVLAREIGYGTGGLSNPQSVARHLLSMTPLQLFPFQVTLQNQTRLAMCWAGIGFDAEILARVNPAHKKRFGRAAFVPATASALLQEKHHPVIPTTLQLPQAYWLLAANIRSYAGPFKISTTSACAAPGLHVHSFEGYGSLARLWDMVSISFHKTGNKTTCFVEKESFTAGDETTPIQIDGDFVGYGPVTVTPLQTSINILGTMP</sequence>
<dbReference type="AlphaFoldDB" id="A0A919ARH5"/>
<protein>
    <recommendedName>
        <fullName evidence="1">DAGKc domain-containing protein</fullName>
    </recommendedName>
</protein>
<dbReference type="SUPFAM" id="SSF111331">
    <property type="entry name" value="NAD kinase/diacylglycerol kinase-like"/>
    <property type="match status" value="1"/>
</dbReference>
<dbReference type="SMART" id="SM00046">
    <property type="entry name" value="DAGKc"/>
    <property type="match status" value="1"/>
</dbReference>
<dbReference type="PROSITE" id="PS50146">
    <property type="entry name" value="DAGK"/>
    <property type="match status" value="1"/>
</dbReference>
<dbReference type="GO" id="GO:0004143">
    <property type="term" value="F:ATP-dependent diacylglycerol kinase activity"/>
    <property type="evidence" value="ECO:0007669"/>
    <property type="project" value="TreeGrafter"/>
</dbReference>
<dbReference type="Proteomes" id="UP000630923">
    <property type="component" value="Unassembled WGS sequence"/>
</dbReference>
<evidence type="ECO:0000259" key="1">
    <source>
        <dbReference type="PROSITE" id="PS50146"/>
    </source>
</evidence>
<comment type="caution">
    <text evidence="2">The sequence shown here is derived from an EMBL/GenBank/DDBJ whole genome shotgun (WGS) entry which is preliminary data.</text>
</comment>
<dbReference type="InterPro" id="IPR016064">
    <property type="entry name" value="NAD/diacylglycerol_kinase_sf"/>
</dbReference>
<dbReference type="EMBL" id="BNCI01000001">
    <property type="protein sequence ID" value="GHF20546.1"/>
    <property type="molecule type" value="Genomic_DNA"/>
</dbReference>
<dbReference type="InterPro" id="IPR001206">
    <property type="entry name" value="Diacylglycerol_kinase_cat_dom"/>
</dbReference>
<dbReference type="Pfam" id="PF00781">
    <property type="entry name" value="DAGK_cat"/>
    <property type="match status" value="1"/>
</dbReference>
<reference evidence="2" key="1">
    <citation type="journal article" date="2014" name="Int. J. Syst. Evol. Microbiol.">
        <title>Complete genome sequence of Corynebacterium casei LMG S-19264T (=DSM 44701T), isolated from a smear-ripened cheese.</title>
        <authorList>
            <consortium name="US DOE Joint Genome Institute (JGI-PGF)"/>
            <person name="Walter F."/>
            <person name="Albersmeier A."/>
            <person name="Kalinowski J."/>
            <person name="Ruckert C."/>
        </authorList>
    </citation>
    <scope>NUCLEOTIDE SEQUENCE</scope>
    <source>
        <strain evidence="2">KCTC 42590</strain>
    </source>
</reference>
<keyword evidence="3" id="KW-1185">Reference proteome</keyword>
<dbReference type="InterPro" id="IPR050187">
    <property type="entry name" value="Lipid_Phosphate_FormReg"/>
</dbReference>
<organism evidence="2 3">
    <name type="scientific">Kordiimonas sediminis</name>
    <dbReference type="NCBI Taxonomy" id="1735581"/>
    <lineage>
        <taxon>Bacteria</taxon>
        <taxon>Pseudomonadati</taxon>
        <taxon>Pseudomonadota</taxon>
        <taxon>Alphaproteobacteria</taxon>
        <taxon>Kordiimonadales</taxon>
        <taxon>Kordiimonadaceae</taxon>
        <taxon>Kordiimonas</taxon>
    </lineage>
</organism>
<gene>
    <name evidence="2" type="ORF">GCM10017044_14280</name>
</gene>
<name>A0A919ARH5_9PROT</name>
<proteinExistence type="predicted"/>
<reference evidence="2" key="2">
    <citation type="submission" date="2020-09" db="EMBL/GenBank/DDBJ databases">
        <authorList>
            <person name="Sun Q."/>
            <person name="Kim S."/>
        </authorList>
    </citation>
    <scope>NUCLEOTIDE SEQUENCE</scope>
    <source>
        <strain evidence="2">KCTC 42590</strain>
    </source>
</reference>
<dbReference type="GO" id="GO:0005886">
    <property type="term" value="C:plasma membrane"/>
    <property type="evidence" value="ECO:0007669"/>
    <property type="project" value="TreeGrafter"/>
</dbReference>